<protein>
    <submittedName>
        <fullName evidence="3">Uncharacterized protein</fullName>
    </submittedName>
</protein>
<name>A0A1L9WWC6_ASPA1</name>
<dbReference type="AlphaFoldDB" id="A0A1L9WWC6"/>
<proteinExistence type="inferred from homology"/>
<gene>
    <name evidence="3" type="ORF">ASPACDRAFT_78426</name>
</gene>
<accession>A0A1L9WWC6</accession>
<dbReference type="VEuPathDB" id="FungiDB:ASPACDRAFT_78426"/>
<keyword evidence="4" id="KW-1185">Reference proteome</keyword>
<reference evidence="4" key="1">
    <citation type="journal article" date="2017" name="Genome Biol.">
        <title>Comparative genomics reveals high biological diversity and specific adaptations in the industrially and medically important fungal genus Aspergillus.</title>
        <authorList>
            <person name="de Vries R.P."/>
            <person name="Riley R."/>
            <person name="Wiebenga A."/>
            <person name="Aguilar-Osorio G."/>
            <person name="Amillis S."/>
            <person name="Uchima C.A."/>
            <person name="Anderluh G."/>
            <person name="Asadollahi M."/>
            <person name="Askin M."/>
            <person name="Barry K."/>
            <person name="Battaglia E."/>
            <person name="Bayram O."/>
            <person name="Benocci T."/>
            <person name="Braus-Stromeyer S.A."/>
            <person name="Caldana C."/>
            <person name="Canovas D."/>
            <person name="Cerqueira G.C."/>
            <person name="Chen F."/>
            <person name="Chen W."/>
            <person name="Choi C."/>
            <person name="Clum A."/>
            <person name="Dos Santos R.A."/>
            <person name="Damasio A.R."/>
            <person name="Diallinas G."/>
            <person name="Emri T."/>
            <person name="Fekete E."/>
            <person name="Flipphi M."/>
            <person name="Freyberg S."/>
            <person name="Gallo A."/>
            <person name="Gournas C."/>
            <person name="Habgood R."/>
            <person name="Hainaut M."/>
            <person name="Harispe M.L."/>
            <person name="Henrissat B."/>
            <person name="Hilden K.S."/>
            <person name="Hope R."/>
            <person name="Hossain A."/>
            <person name="Karabika E."/>
            <person name="Karaffa L."/>
            <person name="Karanyi Z."/>
            <person name="Krasevec N."/>
            <person name="Kuo A."/>
            <person name="Kusch H."/>
            <person name="LaButti K."/>
            <person name="Lagendijk E.L."/>
            <person name="Lapidus A."/>
            <person name="Levasseur A."/>
            <person name="Lindquist E."/>
            <person name="Lipzen A."/>
            <person name="Logrieco A.F."/>
            <person name="MacCabe A."/>
            <person name="Maekelae M.R."/>
            <person name="Malavazi I."/>
            <person name="Melin P."/>
            <person name="Meyer V."/>
            <person name="Mielnichuk N."/>
            <person name="Miskei M."/>
            <person name="Molnar A.P."/>
            <person name="Mule G."/>
            <person name="Ngan C.Y."/>
            <person name="Orejas M."/>
            <person name="Orosz E."/>
            <person name="Ouedraogo J.P."/>
            <person name="Overkamp K.M."/>
            <person name="Park H.-S."/>
            <person name="Perrone G."/>
            <person name="Piumi F."/>
            <person name="Punt P.J."/>
            <person name="Ram A.F."/>
            <person name="Ramon A."/>
            <person name="Rauscher S."/>
            <person name="Record E."/>
            <person name="Riano-Pachon D.M."/>
            <person name="Robert V."/>
            <person name="Roehrig J."/>
            <person name="Ruller R."/>
            <person name="Salamov A."/>
            <person name="Salih N.S."/>
            <person name="Samson R.A."/>
            <person name="Sandor E."/>
            <person name="Sanguinetti M."/>
            <person name="Schuetze T."/>
            <person name="Sepcic K."/>
            <person name="Shelest E."/>
            <person name="Sherlock G."/>
            <person name="Sophianopoulou V."/>
            <person name="Squina F.M."/>
            <person name="Sun H."/>
            <person name="Susca A."/>
            <person name="Todd R.B."/>
            <person name="Tsang A."/>
            <person name="Unkles S.E."/>
            <person name="van de Wiele N."/>
            <person name="van Rossen-Uffink D."/>
            <person name="Oliveira J.V."/>
            <person name="Vesth T.C."/>
            <person name="Visser J."/>
            <person name="Yu J.-H."/>
            <person name="Zhou M."/>
            <person name="Andersen M.R."/>
            <person name="Archer D.B."/>
            <person name="Baker S.E."/>
            <person name="Benoit I."/>
            <person name="Brakhage A.A."/>
            <person name="Braus G.H."/>
            <person name="Fischer R."/>
            <person name="Frisvad J.C."/>
            <person name="Goldman G.H."/>
            <person name="Houbraken J."/>
            <person name="Oakley B."/>
            <person name="Pocsi I."/>
            <person name="Scazzocchio C."/>
            <person name="Seiboth B."/>
            <person name="vanKuyk P.A."/>
            <person name="Wortman J."/>
            <person name="Dyer P.S."/>
            <person name="Grigoriev I.V."/>
        </authorList>
    </citation>
    <scope>NUCLEOTIDE SEQUENCE [LARGE SCALE GENOMIC DNA]</scope>
    <source>
        <strain evidence="4">ATCC 16872 / CBS 172.66 / WB 5094</strain>
    </source>
</reference>
<dbReference type="RefSeq" id="XP_020056818.1">
    <property type="nucleotide sequence ID" value="XM_020205174.1"/>
</dbReference>
<dbReference type="PANTHER" id="PTHR33365">
    <property type="entry name" value="YALI0B05434P"/>
    <property type="match status" value="1"/>
</dbReference>
<comment type="pathway">
    <text evidence="1">Mycotoxin biosynthesis.</text>
</comment>
<dbReference type="Pfam" id="PF11807">
    <property type="entry name" value="UstYa"/>
    <property type="match status" value="1"/>
</dbReference>
<evidence type="ECO:0000313" key="3">
    <source>
        <dbReference type="EMBL" id="OJK00479.1"/>
    </source>
</evidence>
<dbReference type="PANTHER" id="PTHR33365:SF4">
    <property type="entry name" value="CYCLOCHLOROTINE BIOSYNTHESIS PROTEIN O"/>
    <property type="match status" value="1"/>
</dbReference>
<dbReference type="STRING" id="690307.A0A1L9WWC6"/>
<evidence type="ECO:0000313" key="4">
    <source>
        <dbReference type="Proteomes" id="UP000184546"/>
    </source>
</evidence>
<dbReference type="InterPro" id="IPR021765">
    <property type="entry name" value="UstYa-like"/>
</dbReference>
<dbReference type="OMA" id="RACCGYA"/>
<organism evidence="3 4">
    <name type="scientific">Aspergillus aculeatus (strain ATCC 16872 / CBS 172.66 / WB 5094)</name>
    <dbReference type="NCBI Taxonomy" id="690307"/>
    <lineage>
        <taxon>Eukaryota</taxon>
        <taxon>Fungi</taxon>
        <taxon>Dikarya</taxon>
        <taxon>Ascomycota</taxon>
        <taxon>Pezizomycotina</taxon>
        <taxon>Eurotiomycetes</taxon>
        <taxon>Eurotiomycetidae</taxon>
        <taxon>Eurotiales</taxon>
        <taxon>Aspergillaceae</taxon>
        <taxon>Aspergillus</taxon>
        <taxon>Aspergillus subgen. Circumdati</taxon>
    </lineage>
</organism>
<dbReference type="GO" id="GO:0043386">
    <property type="term" value="P:mycotoxin biosynthetic process"/>
    <property type="evidence" value="ECO:0007669"/>
    <property type="project" value="InterPro"/>
</dbReference>
<evidence type="ECO:0000256" key="2">
    <source>
        <dbReference type="ARBA" id="ARBA00035112"/>
    </source>
</evidence>
<evidence type="ECO:0000256" key="1">
    <source>
        <dbReference type="ARBA" id="ARBA00004685"/>
    </source>
</evidence>
<dbReference type="Proteomes" id="UP000184546">
    <property type="component" value="Unassembled WGS sequence"/>
</dbReference>
<comment type="similarity">
    <text evidence="2">Belongs to the ustYa family.</text>
</comment>
<dbReference type="EMBL" id="KV878976">
    <property type="protein sequence ID" value="OJK00479.1"/>
    <property type="molecule type" value="Genomic_DNA"/>
</dbReference>
<dbReference type="OrthoDB" id="3687641at2759"/>
<dbReference type="GeneID" id="30978988"/>
<sequence>MRHCLGYLRQSLMCAADTTLEPVDARLGGVIGWGNKRACCGYAALLKWAEERRGHDLKAFSDHGLGSQR</sequence>